<dbReference type="AlphaFoldDB" id="A0AAV3F5L0"/>
<sequence length="357" mass="39473">MSTVTKTLTLGVKEKARYVKILATGNQFKGSAPANITLQAKLYGITTKSYAWYKGTSATVVGTAQSFIIANNQVTSVESYKVIVTATNGQTYEDTISISKVIDGDKGEPGKPGKMPIQREWKQGDIHRNNDNVIDYIYHRATNTWWRLKDGYNNVTAPANPSNAYVQLTAMEIIAVQLIVAEQANLAGFIFKDNKLVSQYPSANDPSLLLDGLNGFMKCNKGEFGGFKIDPVGFNGYVKDDHDWRLTYIKNTGTVDIAHLKRLPNEQPNNGQWQMGYDIKRVSILPDNSNTSLSVYARKPLYENYTPIALSLSAEYGVALEVRTGDIEVEGYKGVSGTWVFGSRTVTIKKGIITDVR</sequence>
<dbReference type="RefSeq" id="WP_006262977.1">
    <property type="nucleotide sequence ID" value="NZ_JH590837.1"/>
</dbReference>
<dbReference type="EMBL" id="AGEE01000008">
    <property type="protein sequence ID" value="EHO13849.1"/>
    <property type="molecule type" value="Genomic_DNA"/>
</dbReference>
<protein>
    <submittedName>
        <fullName evidence="1">Uncharacterized protein</fullName>
    </submittedName>
</protein>
<dbReference type="Proteomes" id="UP000004834">
    <property type="component" value="Unassembled WGS sequence"/>
</dbReference>
<reference evidence="1 2" key="1">
    <citation type="submission" date="2011-11" db="EMBL/GenBank/DDBJ databases">
        <title>The Genome Sequence of Myroides odoratimimus CIP 101113.</title>
        <authorList>
            <person name="Earl A."/>
            <person name="Ward D."/>
            <person name="Feldgarden M."/>
            <person name="Gevers D."/>
            <person name="Huys G."/>
            <person name="Young S.K."/>
            <person name="Zeng Q."/>
            <person name="Gargeya S."/>
            <person name="Fitzgerald M."/>
            <person name="Haas B."/>
            <person name="Abouelleil A."/>
            <person name="Alvarado L."/>
            <person name="Arachchi H.M."/>
            <person name="Berlin A."/>
            <person name="Brown A."/>
            <person name="Chapman S.B."/>
            <person name="Chen Z."/>
            <person name="Dunbar C."/>
            <person name="Freedman E."/>
            <person name="Gearin G."/>
            <person name="Goldberg J."/>
            <person name="Griggs A."/>
            <person name="Gujja S."/>
            <person name="Heiman D."/>
            <person name="Howarth C."/>
            <person name="Larson L."/>
            <person name="Lui A."/>
            <person name="MacDonald P.J.P."/>
            <person name="Montmayeur A."/>
            <person name="Murphy C."/>
            <person name="Neiman D."/>
            <person name="Pearson M."/>
            <person name="Priest M."/>
            <person name="Roberts A."/>
            <person name="Saif S."/>
            <person name="Shea T."/>
            <person name="Shenoy N."/>
            <person name="Sisk P."/>
            <person name="Stolte C."/>
            <person name="Sykes S."/>
            <person name="Wortman J."/>
            <person name="Nusbaum C."/>
            <person name="Birren B."/>
        </authorList>
    </citation>
    <scope>NUCLEOTIDE SEQUENCE [LARGE SCALE GENOMIC DNA]</scope>
    <source>
        <strain evidence="1 2">CIP 101113</strain>
    </source>
</reference>
<proteinExistence type="predicted"/>
<comment type="caution">
    <text evidence="1">The sequence shown here is derived from an EMBL/GenBank/DDBJ whole genome shotgun (WGS) entry which is preliminary data.</text>
</comment>
<name>A0AAV3F5L0_9FLAO</name>
<organism evidence="1 2">
    <name type="scientific">Myroides odoratimimus CIP 101113</name>
    <dbReference type="NCBI Taxonomy" id="883154"/>
    <lineage>
        <taxon>Bacteria</taxon>
        <taxon>Pseudomonadati</taxon>
        <taxon>Bacteroidota</taxon>
        <taxon>Flavobacteriia</taxon>
        <taxon>Flavobacteriales</taxon>
        <taxon>Flavobacteriaceae</taxon>
        <taxon>Myroides</taxon>
    </lineage>
</organism>
<evidence type="ECO:0000313" key="1">
    <source>
        <dbReference type="EMBL" id="EHO13849.1"/>
    </source>
</evidence>
<gene>
    <name evidence="1" type="ORF">HMPREF9715_00923</name>
</gene>
<accession>A0AAV3F5L0</accession>
<evidence type="ECO:0000313" key="2">
    <source>
        <dbReference type="Proteomes" id="UP000004834"/>
    </source>
</evidence>